<feature type="compositionally biased region" description="Basic and acidic residues" evidence="1">
    <location>
        <begin position="336"/>
        <end position="392"/>
    </location>
</feature>
<keyword evidence="3" id="KW-1185">Reference proteome</keyword>
<feature type="region of interest" description="Disordered" evidence="1">
    <location>
        <begin position="275"/>
        <end position="439"/>
    </location>
</feature>
<dbReference type="STRING" id="1442368.A0A0D2ERI0"/>
<dbReference type="Proteomes" id="UP000053029">
    <property type="component" value="Unassembled WGS sequence"/>
</dbReference>
<dbReference type="RefSeq" id="XP_013280670.1">
    <property type="nucleotide sequence ID" value="XM_013425216.1"/>
</dbReference>
<dbReference type="AlphaFoldDB" id="A0A0D2ERI0"/>
<dbReference type="HOGENOM" id="CLU_483151_0_0_1"/>
<evidence type="ECO:0000313" key="3">
    <source>
        <dbReference type="Proteomes" id="UP000053029"/>
    </source>
</evidence>
<dbReference type="VEuPathDB" id="FungiDB:Z517_09306"/>
<reference evidence="2 3" key="1">
    <citation type="submission" date="2015-01" db="EMBL/GenBank/DDBJ databases">
        <title>The Genome Sequence of Fonsecaea pedrosoi CBS 271.37.</title>
        <authorList>
            <consortium name="The Broad Institute Genomics Platform"/>
            <person name="Cuomo C."/>
            <person name="de Hoog S."/>
            <person name="Gorbushina A."/>
            <person name="Stielow B."/>
            <person name="Teixiera M."/>
            <person name="Abouelleil A."/>
            <person name="Chapman S.B."/>
            <person name="Priest M."/>
            <person name="Young S.K."/>
            <person name="Wortman J."/>
            <person name="Nusbaum C."/>
            <person name="Birren B."/>
        </authorList>
    </citation>
    <scope>NUCLEOTIDE SEQUENCE [LARGE SCALE GENOMIC DNA]</scope>
    <source>
        <strain evidence="2 3">CBS 271.37</strain>
    </source>
</reference>
<proteinExistence type="predicted"/>
<name>A0A0D2ERI0_9EURO</name>
<feature type="compositionally biased region" description="Basic and acidic residues" evidence="1">
    <location>
        <begin position="294"/>
        <end position="305"/>
    </location>
</feature>
<feature type="compositionally biased region" description="Basic and acidic residues" evidence="1">
    <location>
        <begin position="408"/>
        <end position="424"/>
    </location>
</feature>
<evidence type="ECO:0000313" key="2">
    <source>
        <dbReference type="EMBL" id="KIW76862.1"/>
    </source>
</evidence>
<dbReference type="EMBL" id="KN846974">
    <property type="protein sequence ID" value="KIW76862.1"/>
    <property type="molecule type" value="Genomic_DNA"/>
</dbReference>
<accession>A0A0D2ERI0</accession>
<evidence type="ECO:0000256" key="1">
    <source>
        <dbReference type="SAM" id="MobiDB-lite"/>
    </source>
</evidence>
<organism evidence="2 3">
    <name type="scientific">Fonsecaea pedrosoi CBS 271.37</name>
    <dbReference type="NCBI Taxonomy" id="1442368"/>
    <lineage>
        <taxon>Eukaryota</taxon>
        <taxon>Fungi</taxon>
        <taxon>Dikarya</taxon>
        <taxon>Ascomycota</taxon>
        <taxon>Pezizomycotina</taxon>
        <taxon>Eurotiomycetes</taxon>
        <taxon>Chaetothyriomycetidae</taxon>
        <taxon>Chaetothyriales</taxon>
        <taxon>Herpotrichiellaceae</taxon>
        <taxon>Fonsecaea</taxon>
    </lineage>
</organism>
<protein>
    <submittedName>
        <fullName evidence="2">Uncharacterized protein</fullName>
    </submittedName>
</protein>
<sequence length="564" mass="64084">MPSPISNVELVEKADTTNPAMLVKDGIVHRDDVRAGEEGRIRQGIIVRGDVHQGIRDPELTIARLRECAQRLRLRHRENRGLLRQRPRAHGHVREQNGISVMDSMYNVDKYLPWDWVSIFPKMAEVLNLPLKLDVDEMMIRPRDDYDVIQMLIYKTRDSDLHAAIYRDTDSIFVWVKGNTEQVYMNAGIKWYYQSIIISAKKKAHTTTEIIGNMSYSSYNNDQLGLVHMALCVPCGGMVELKLGPAQLHNITHRLTTACVWEVYCAGCAEKDGVLPPGVKEDEVMEDSVNDSSDGVKEDDVKPDEVMEDDVKEDNVNDSSDGVKQDDVKEDDVKEDDVKQDDVKQDDVKQDDVKEDDVKEDGVKEDDVKQDNVKEDDVKQDDVKEDDVKPDEVMEDDVKEDNVNDSSDGVKQDDVKEDGVKEDDVKEDDVKEDDVKQDDVREDAVMEDDVMAGRGSGRLDGLTNYADRNGFTFNDLAMNKIRRTGKRFRKTTFPNPGAYINIFAFRRMFTPDVKAACVHPYGMSMDMEMEMISNFFGMDKSIMTPTIETELVDPSVLLAAHQQN</sequence>
<gene>
    <name evidence="2" type="ORF">Z517_09306</name>
</gene>
<dbReference type="GeneID" id="25308796"/>